<keyword evidence="5" id="KW-1185">Reference proteome</keyword>
<feature type="transmembrane region" description="Helical" evidence="2">
    <location>
        <begin position="43"/>
        <end position="64"/>
    </location>
</feature>
<feature type="region of interest" description="Disordered" evidence="1">
    <location>
        <begin position="285"/>
        <end position="378"/>
    </location>
</feature>
<comment type="caution">
    <text evidence="4">The sequence shown here is derived from an EMBL/GenBank/DDBJ whole genome shotgun (WGS) entry which is preliminary data.</text>
</comment>
<dbReference type="EMBL" id="JACEEZ010018407">
    <property type="protein sequence ID" value="KAG0716941.1"/>
    <property type="molecule type" value="Genomic_DNA"/>
</dbReference>
<evidence type="ECO:0000313" key="5">
    <source>
        <dbReference type="Proteomes" id="UP000770661"/>
    </source>
</evidence>
<dbReference type="Pfam" id="PF16040">
    <property type="entry name" value="APD1-4_N"/>
    <property type="match status" value="1"/>
</dbReference>
<protein>
    <recommendedName>
        <fullName evidence="3">E3 ubiquitin-protein ligase APD1-4 N-terminal domain-containing protein</fullName>
    </recommendedName>
</protein>
<gene>
    <name evidence="4" type="ORF">GWK47_008452</name>
</gene>
<dbReference type="InterPro" id="IPR032008">
    <property type="entry name" value="APD1-4_N"/>
</dbReference>
<keyword evidence="2" id="KW-0812">Transmembrane</keyword>
<feature type="compositionally biased region" description="Basic and acidic residues" evidence="1">
    <location>
        <begin position="361"/>
        <end position="378"/>
    </location>
</feature>
<keyword evidence="2" id="KW-0472">Membrane</keyword>
<feature type="region of interest" description="Disordered" evidence="1">
    <location>
        <begin position="184"/>
        <end position="203"/>
    </location>
</feature>
<accession>A0A8J5CQ48</accession>
<keyword evidence="2" id="KW-1133">Transmembrane helix</keyword>
<dbReference type="Proteomes" id="UP000770661">
    <property type="component" value="Unassembled WGS sequence"/>
</dbReference>
<dbReference type="AlphaFoldDB" id="A0A8J5CQ48"/>
<feature type="compositionally biased region" description="Basic and acidic residues" evidence="1">
    <location>
        <begin position="339"/>
        <end position="350"/>
    </location>
</feature>
<feature type="compositionally biased region" description="Basic residues" evidence="1">
    <location>
        <begin position="351"/>
        <end position="360"/>
    </location>
</feature>
<evidence type="ECO:0000256" key="2">
    <source>
        <dbReference type="SAM" id="Phobius"/>
    </source>
</evidence>
<evidence type="ECO:0000259" key="3">
    <source>
        <dbReference type="Pfam" id="PF16040"/>
    </source>
</evidence>
<feature type="region of interest" description="Disordered" evidence="1">
    <location>
        <begin position="210"/>
        <end position="241"/>
    </location>
</feature>
<dbReference type="OrthoDB" id="6375539at2759"/>
<proteinExistence type="predicted"/>
<name>A0A8J5CQ48_CHIOP</name>
<feature type="compositionally biased region" description="Basic and acidic residues" evidence="1">
    <location>
        <begin position="193"/>
        <end position="203"/>
    </location>
</feature>
<evidence type="ECO:0000313" key="4">
    <source>
        <dbReference type="EMBL" id="KAG0716941.1"/>
    </source>
</evidence>
<feature type="domain" description="E3 ubiquitin-protein ligase APD1-4 N-terminal" evidence="3">
    <location>
        <begin position="102"/>
        <end position="170"/>
    </location>
</feature>
<organism evidence="4 5">
    <name type="scientific">Chionoecetes opilio</name>
    <name type="common">Atlantic snow crab</name>
    <name type="synonym">Cancer opilio</name>
    <dbReference type="NCBI Taxonomy" id="41210"/>
    <lineage>
        <taxon>Eukaryota</taxon>
        <taxon>Metazoa</taxon>
        <taxon>Ecdysozoa</taxon>
        <taxon>Arthropoda</taxon>
        <taxon>Crustacea</taxon>
        <taxon>Multicrustacea</taxon>
        <taxon>Malacostraca</taxon>
        <taxon>Eumalacostraca</taxon>
        <taxon>Eucarida</taxon>
        <taxon>Decapoda</taxon>
        <taxon>Pleocyemata</taxon>
        <taxon>Brachyura</taxon>
        <taxon>Eubrachyura</taxon>
        <taxon>Majoidea</taxon>
        <taxon>Majidae</taxon>
        <taxon>Chionoecetes</taxon>
    </lineage>
</organism>
<dbReference type="PANTHER" id="PTHR39077:SF1">
    <property type="entry name" value="E3 UBIQUITIN-PROTEIN LIGASE APD1-4 MIDDLE DOMAIN-CONTAINING PROTEIN"/>
    <property type="match status" value="1"/>
</dbReference>
<evidence type="ECO:0000256" key="1">
    <source>
        <dbReference type="SAM" id="MobiDB-lite"/>
    </source>
</evidence>
<feature type="compositionally biased region" description="Basic and acidic residues" evidence="1">
    <location>
        <begin position="310"/>
        <end position="321"/>
    </location>
</feature>
<sequence length="378" mass="42850">MSVLYLPSELKGSRAPSYISLNKDFTPLKPGKPGQLLRGPRRVVRLCVFALLLPAVFITVPLYVRLVLYPPAHYPMMPTDQRLLGRHASSFWCQAQSTHMNGSFTSYLAKGKPDLRPERRTYVMLNHLKAQDDVKEYWGFYLLKGSTVTISSCARRPGGNLLILRGVDNLHRCAWIGEEDSAEDMAEDDDVSSNERHRVEELERTRHPSVYQAPDDGIDPETSIGAKGGAPPAQALHSEERREGITKLLRKALKMSKNKKEILRILHSEDKKETFVNAEKDSVLSNNTEASAKPALADPAMSQTEINGTLKEEATPRERDAPTTTPPATQPRQRKTNRRLKDATWQEARRQRNKRRKKRKGIQETRTSRKKSIRPEPD</sequence>
<reference evidence="4" key="1">
    <citation type="submission" date="2020-07" db="EMBL/GenBank/DDBJ databases">
        <title>The High-quality genome of the commercially important snow crab, Chionoecetes opilio.</title>
        <authorList>
            <person name="Jeong J.-H."/>
            <person name="Ryu S."/>
        </authorList>
    </citation>
    <scope>NUCLEOTIDE SEQUENCE</scope>
    <source>
        <strain evidence="4">MADBK_172401_WGS</strain>
        <tissue evidence="4">Digestive gland</tissue>
    </source>
</reference>
<dbReference type="PANTHER" id="PTHR39077">
    <property type="entry name" value="DUF4793 DOMAIN-CONTAINING PROTEIN"/>
    <property type="match status" value="1"/>
</dbReference>